<keyword evidence="3" id="KW-0808">Transferase</keyword>
<dbReference type="InterPro" id="IPR001173">
    <property type="entry name" value="Glyco_trans_2-like"/>
</dbReference>
<evidence type="ECO:0000256" key="3">
    <source>
        <dbReference type="ARBA" id="ARBA00022679"/>
    </source>
</evidence>
<evidence type="ECO:0000256" key="1">
    <source>
        <dbReference type="ARBA" id="ARBA00006739"/>
    </source>
</evidence>
<dbReference type="AlphaFoldDB" id="A0A2M6XDV5"/>
<name>A0A2M6XDV5_9BACT</name>
<proteinExistence type="inferred from homology"/>
<evidence type="ECO:0000256" key="2">
    <source>
        <dbReference type="ARBA" id="ARBA00022676"/>
    </source>
</evidence>
<dbReference type="PANTHER" id="PTHR43179">
    <property type="entry name" value="RHAMNOSYLTRANSFERASE WBBL"/>
    <property type="match status" value="1"/>
</dbReference>
<feature type="domain" description="Glycosyltransferase 2-like" evidence="4">
    <location>
        <begin position="4"/>
        <end position="156"/>
    </location>
</feature>
<dbReference type="CDD" id="cd04186">
    <property type="entry name" value="GT_2_like_c"/>
    <property type="match status" value="1"/>
</dbReference>
<dbReference type="Gene3D" id="3.90.550.10">
    <property type="entry name" value="Spore Coat Polysaccharide Biosynthesis Protein SpsA, Chain A"/>
    <property type="match status" value="1"/>
</dbReference>
<evidence type="ECO:0000313" key="6">
    <source>
        <dbReference type="Proteomes" id="UP000228996"/>
    </source>
</evidence>
<dbReference type="Proteomes" id="UP000228996">
    <property type="component" value="Unassembled WGS sequence"/>
</dbReference>
<organism evidence="5 6">
    <name type="scientific">Candidatus Shapirobacteria bacterium CG08_land_8_20_14_0_20_39_18</name>
    <dbReference type="NCBI Taxonomy" id="1974883"/>
    <lineage>
        <taxon>Bacteria</taxon>
        <taxon>Candidatus Shapironibacteriota</taxon>
    </lineage>
</organism>
<evidence type="ECO:0000259" key="4">
    <source>
        <dbReference type="Pfam" id="PF00535"/>
    </source>
</evidence>
<dbReference type="EMBL" id="PEYO01000005">
    <property type="protein sequence ID" value="PIU03842.1"/>
    <property type="molecule type" value="Genomic_DNA"/>
</dbReference>
<gene>
    <name evidence="5" type="ORF">COT44_00995</name>
</gene>
<dbReference type="Pfam" id="PF00535">
    <property type="entry name" value="Glycos_transf_2"/>
    <property type="match status" value="1"/>
</dbReference>
<comment type="similarity">
    <text evidence="1">Belongs to the glycosyltransferase 2 family.</text>
</comment>
<reference evidence="6" key="1">
    <citation type="submission" date="2017-09" db="EMBL/GenBank/DDBJ databases">
        <title>Depth-based differentiation of microbial function through sediment-hosted aquifers and enrichment of novel symbionts in the deep terrestrial subsurface.</title>
        <authorList>
            <person name="Probst A.J."/>
            <person name="Ladd B."/>
            <person name="Jarett J.K."/>
            <person name="Geller-Mcgrath D.E."/>
            <person name="Sieber C.M.K."/>
            <person name="Emerson J.B."/>
            <person name="Anantharaman K."/>
            <person name="Thomas B.C."/>
            <person name="Malmstrom R."/>
            <person name="Stieglmeier M."/>
            <person name="Klingl A."/>
            <person name="Woyke T."/>
            <person name="Ryan C.M."/>
            <person name="Banfield J.F."/>
        </authorList>
    </citation>
    <scope>NUCLEOTIDE SEQUENCE [LARGE SCALE GENOMIC DNA]</scope>
</reference>
<dbReference type="PANTHER" id="PTHR43179:SF12">
    <property type="entry name" value="GALACTOFURANOSYLTRANSFERASE GLFT2"/>
    <property type="match status" value="1"/>
</dbReference>
<sequence length="288" mass="33384">MKTSIVIPNWNGKELLEKNLPAMMAVNPDETIIVDNASVDGSIEFLEEKYPEIILIKNSVNLGFALGCNQGVKKAKNELVVLLNNDVVPENDAISNAVGLFKDHKLFAVSFHEPQWSWARIFWKNGYIEHEPGIGKSKTHISAWASGGSGIFRKLIWEELGGFDDLYAPFYWEDIDLSYRSWKRGYKVLWEPKAIVHHKHEGTIGKHFSKDYVSYISERNRLFFIWKNVSDTLLFSDHKKQLLFKLLTKPGYWKPFLSALKKLPVILKKRQEEKQNIRITDNEIFEQF</sequence>
<evidence type="ECO:0000313" key="5">
    <source>
        <dbReference type="EMBL" id="PIU03842.1"/>
    </source>
</evidence>
<comment type="caution">
    <text evidence="5">The sequence shown here is derived from an EMBL/GenBank/DDBJ whole genome shotgun (WGS) entry which is preliminary data.</text>
</comment>
<dbReference type="InterPro" id="IPR029044">
    <property type="entry name" value="Nucleotide-diphossugar_trans"/>
</dbReference>
<keyword evidence="2" id="KW-0328">Glycosyltransferase</keyword>
<accession>A0A2M6XDV5</accession>
<protein>
    <recommendedName>
        <fullName evidence="4">Glycosyltransferase 2-like domain-containing protein</fullName>
    </recommendedName>
</protein>
<dbReference type="SUPFAM" id="SSF53448">
    <property type="entry name" value="Nucleotide-diphospho-sugar transferases"/>
    <property type="match status" value="1"/>
</dbReference>
<dbReference type="GO" id="GO:0016757">
    <property type="term" value="F:glycosyltransferase activity"/>
    <property type="evidence" value="ECO:0007669"/>
    <property type="project" value="UniProtKB-KW"/>
</dbReference>